<proteinExistence type="predicted"/>
<dbReference type="KEGG" id="aja:AJAP_42610"/>
<keyword evidence="1" id="KW-1133">Transmembrane helix</keyword>
<keyword evidence="1" id="KW-0812">Transmembrane</keyword>
<accession>A0A075V9T5</accession>
<keyword evidence="1" id="KW-0472">Membrane</keyword>
<keyword evidence="2" id="KW-0614">Plasmid</keyword>
<dbReference type="HOGENOM" id="CLU_1140716_0_0_11"/>
<sequence length="243" mass="26951">MFGYSVHNTDYVLSRVVQLHSNGLWQSDRMSARTAGRAAAAHLWRFKRPLLSLVILLPSAGALYEGFRNGDFIVAAIATLVLLLLGVAVDRLAFSKLPNGRDVTTHYLELATVVDAHPHDQLLRYKDSTEAVLFLCRHQGPVRGFLRLNFNDVELPQIDQEGWISAEDFLLVPGSNLVLQTPTACMIDDDGAFLPATKDPTVSDSMKGTFFRFRTGHGFAATDTLRDLVRQVRQAVPFKSEAP</sequence>
<evidence type="ECO:0000256" key="1">
    <source>
        <dbReference type="SAM" id="Phobius"/>
    </source>
</evidence>
<feature type="transmembrane region" description="Helical" evidence="1">
    <location>
        <begin position="73"/>
        <end position="94"/>
    </location>
</feature>
<evidence type="ECO:0000313" key="3">
    <source>
        <dbReference type="Proteomes" id="UP000028492"/>
    </source>
</evidence>
<feature type="transmembrane region" description="Helical" evidence="1">
    <location>
        <begin position="50"/>
        <end position="67"/>
    </location>
</feature>
<organism evidence="2 3">
    <name type="scientific">Amycolatopsis japonica</name>
    <dbReference type="NCBI Taxonomy" id="208439"/>
    <lineage>
        <taxon>Bacteria</taxon>
        <taxon>Bacillati</taxon>
        <taxon>Actinomycetota</taxon>
        <taxon>Actinomycetes</taxon>
        <taxon>Pseudonocardiales</taxon>
        <taxon>Pseudonocardiaceae</taxon>
        <taxon>Amycolatopsis</taxon>
        <taxon>Amycolatopsis japonica group</taxon>
    </lineage>
</organism>
<protein>
    <submittedName>
        <fullName evidence="2">Uncharacterized protein</fullName>
    </submittedName>
</protein>
<keyword evidence="3" id="KW-1185">Reference proteome</keyword>
<gene>
    <name evidence="2" type="ORF">AJAP_42610</name>
</gene>
<dbReference type="Proteomes" id="UP000028492">
    <property type="component" value="Plasmid pAmyja1"/>
</dbReference>
<name>A0A075V9T5_9PSEU</name>
<evidence type="ECO:0000313" key="2">
    <source>
        <dbReference type="EMBL" id="AIG81289.1"/>
    </source>
</evidence>
<geneLocation type="plasmid" evidence="2 3">
    <name>pAmyja1</name>
</geneLocation>
<reference evidence="2 3" key="1">
    <citation type="journal article" date="2014" name="J. Biotechnol.">
        <title>Complete genome sequence of the actinobacterium Amycolatopsis japonica MG417-CF17(T) (=DSM 44213T) producing (S,S)-N,N'-ethylenediaminedisuccinic acid.</title>
        <authorList>
            <person name="Stegmann E."/>
            <person name="Albersmeier A."/>
            <person name="Spohn M."/>
            <person name="Gert H."/>
            <person name="Weber T."/>
            <person name="Wohlleben W."/>
            <person name="Kalinowski J."/>
            <person name="Ruckert C."/>
        </authorList>
    </citation>
    <scope>NUCLEOTIDE SEQUENCE [LARGE SCALE GENOMIC DNA]</scope>
    <source>
        <strain evidence="3">MG417-CF17 (DSM 44213)</strain>
        <plasmid evidence="2">pAmyja1</plasmid>
    </source>
</reference>
<dbReference type="AlphaFoldDB" id="A0A075V9T5"/>
<dbReference type="EMBL" id="CP008954">
    <property type="protein sequence ID" value="AIG81289.1"/>
    <property type="molecule type" value="Genomic_DNA"/>
</dbReference>